<comment type="caution">
    <text evidence="5">The sequence shown here is derived from an EMBL/GenBank/DDBJ whole genome shotgun (WGS) entry which is preliminary data.</text>
</comment>
<dbReference type="Pfam" id="PF08241">
    <property type="entry name" value="Methyltransf_11"/>
    <property type="match status" value="1"/>
</dbReference>
<gene>
    <name evidence="5" type="ORF">PROFUN_01010</name>
</gene>
<reference evidence="5 6" key="1">
    <citation type="journal article" date="2018" name="Genome Biol. Evol.">
        <title>Multiple Roots of Fruiting Body Formation in Amoebozoa.</title>
        <authorList>
            <person name="Hillmann F."/>
            <person name="Forbes G."/>
            <person name="Novohradska S."/>
            <person name="Ferling I."/>
            <person name="Riege K."/>
            <person name="Groth M."/>
            <person name="Westermann M."/>
            <person name="Marz M."/>
            <person name="Spaller T."/>
            <person name="Winckler T."/>
            <person name="Schaap P."/>
            <person name="Glockner G."/>
        </authorList>
    </citation>
    <scope>NUCLEOTIDE SEQUENCE [LARGE SCALE GENOMIC DNA]</scope>
    <source>
        <strain evidence="5 6">Jena</strain>
    </source>
</reference>
<comment type="similarity">
    <text evidence="1">Belongs to the methyltransferase superfamily.</text>
</comment>
<evidence type="ECO:0000256" key="2">
    <source>
        <dbReference type="ARBA" id="ARBA00022603"/>
    </source>
</evidence>
<dbReference type="STRING" id="1890364.A0A2P6N4G4"/>
<dbReference type="SUPFAM" id="SSF53335">
    <property type="entry name" value="S-adenosyl-L-methionine-dependent methyltransferases"/>
    <property type="match status" value="1"/>
</dbReference>
<dbReference type="PANTHER" id="PTHR44942:SF4">
    <property type="entry name" value="METHYLTRANSFERASE TYPE 11 DOMAIN-CONTAINING PROTEIN"/>
    <property type="match status" value="1"/>
</dbReference>
<dbReference type="InterPro" id="IPR013216">
    <property type="entry name" value="Methyltransf_11"/>
</dbReference>
<accession>A0A2P6N4G4</accession>
<dbReference type="GO" id="GO:0008757">
    <property type="term" value="F:S-adenosylmethionine-dependent methyltransferase activity"/>
    <property type="evidence" value="ECO:0007669"/>
    <property type="project" value="InterPro"/>
</dbReference>
<dbReference type="Gene3D" id="3.40.50.150">
    <property type="entry name" value="Vaccinia Virus protein VP39"/>
    <property type="match status" value="1"/>
</dbReference>
<dbReference type="CDD" id="cd02440">
    <property type="entry name" value="AdoMet_MTases"/>
    <property type="match status" value="1"/>
</dbReference>
<dbReference type="InterPro" id="IPR029063">
    <property type="entry name" value="SAM-dependent_MTases_sf"/>
</dbReference>
<dbReference type="Proteomes" id="UP000241769">
    <property type="component" value="Unassembled WGS sequence"/>
</dbReference>
<organism evidence="5 6">
    <name type="scientific">Planoprotostelium fungivorum</name>
    <dbReference type="NCBI Taxonomy" id="1890364"/>
    <lineage>
        <taxon>Eukaryota</taxon>
        <taxon>Amoebozoa</taxon>
        <taxon>Evosea</taxon>
        <taxon>Variosea</taxon>
        <taxon>Cavosteliida</taxon>
        <taxon>Cavosteliaceae</taxon>
        <taxon>Planoprotostelium</taxon>
    </lineage>
</organism>
<evidence type="ECO:0000256" key="3">
    <source>
        <dbReference type="ARBA" id="ARBA00022679"/>
    </source>
</evidence>
<proteinExistence type="inferred from homology"/>
<sequence length="324" mass="36384">MQPSHTNFAVTNFSNSGASGLYDRARPDYPSAALQPIFECIKQGPSNDGRCKVLELGSGTGIFTRCFLQADSEHIIQEVLAVEPSSGMREGFVKALQKIELAGRKVETVDGLFHRIPADDASYDIMVVAQAWHWCVGADHEKSLREMRRVLKKGGHLVLIWNLEDRESASWVAQIRDVYESYEKGVPQYRTGEWKKMFELESYSSLFGPASEVHHSRTIETTRQGVKDRVASKSYITALDDGEREKVMRGVDAILDRGEGISWINREEGTFHYPYKTDVYIMKSHEGAVTRSVVILSNMPSSPATTTLNAILLPVETSHWLAWT</sequence>
<dbReference type="OrthoDB" id="15219at2759"/>
<evidence type="ECO:0000313" key="5">
    <source>
        <dbReference type="EMBL" id="PRP78837.1"/>
    </source>
</evidence>
<evidence type="ECO:0000259" key="4">
    <source>
        <dbReference type="Pfam" id="PF08241"/>
    </source>
</evidence>
<dbReference type="InParanoid" id="A0A2P6N4G4"/>
<keyword evidence="2" id="KW-0489">Methyltransferase</keyword>
<name>A0A2P6N4G4_9EUKA</name>
<feature type="domain" description="Methyltransferase type 11" evidence="4">
    <location>
        <begin position="54"/>
        <end position="159"/>
    </location>
</feature>
<keyword evidence="3" id="KW-0808">Transferase</keyword>
<dbReference type="AlphaFoldDB" id="A0A2P6N4G4"/>
<keyword evidence="6" id="KW-1185">Reference proteome</keyword>
<dbReference type="EMBL" id="MDYQ01000207">
    <property type="protein sequence ID" value="PRP78837.1"/>
    <property type="molecule type" value="Genomic_DNA"/>
</dbReference>
<dbReference type="PANTHER" id="PTHR44942">
    <property type="entry name" value="METHYLTRANSF_11 DOMAIN-CONTAINING PROTEIN"/>
    <property type="match status" value="1"/>
</dbReference>
<evidence type="ECO:0000256" key="1">
    <source>
        <dbReference type="ARBA" id="ARBA00008361"/>
    </source>
</evidence>
<dbReference type="GO" id="GO:0032259">
    <property type="term" value="P:methylation"/>
    <property type="evidence" value="ECO:0007669"/>
    <property type="project" value="UniProtKB-KW"/>
</dbReference>
<protein>
    <recommendedName>
        <fullName evidence="4">Methyltransferase type 11 domain-containing protein</fullName>
    </recommendedName>
</protein>
<dbReference type="InterPro" id="IPR051052">
    <property type="entry name" value="Diverse_substrate_MTase"/>
</dbReference>
<evidence type="ECO:0000313" key="6">
    <source>
        <dbReference type="Proteomes" id="UP000241769"/>
    </source>
</evidence>